<keyword evidence="2 3" id="KW-0808">Transferase</keyword>
<gene>
    <name evidence="3" type="ordered locus">Gmet_2881</name>
</gene>
<proteinExistence type="predicted"/>
<dbReference type="GO" id="GO:0008713">
    <property type="term" value="F:ADP-heptose-lipopolysaccharide heptosyltransferase activity"/>
    <property type="evidence" value="ECO:0007669"/>
    <property type="project" value="TreeGrafter"/>
</dbReference>
<dbReference type="CDD" id="cd03789">
    <property type="entry name" value="GT9_LPS_heptosyltransferase"/>
    <property type="match status" value="1"/>
</dbReference>
<keyword evidence="4" id="KW-1185">Reference proteome</keyword>
<dbReference type="Proteomes" id="UP000007073">
    <property type="component" value="Chromosome"/>
</dbReference>
<dbReference type="GO" id="GO:0005829">
    <property type="term" value="C:cytosol"/>
    <property type="evidence" value="ECO:0007669"/>
    <property type="project" value="TreeGrafter"/>
</dbReference>
<dbReference type="PANTHER" id="PTHR30160:SF1">
    <property type="entry name" value="LIPOPOLYSACCHARIDE 1,2-N-ACETYLGLUCOSAMINETRANSFERASE-RELATED"/>
    <property type="match status" value="1"/>
</dbReference>
<dbReference type="CAZy" id="GT9">
    <property type="family name" value="Glycosyltransferase Family 9"/>
</dbReference>
<dbReference type="RefSeq" id="WP_004514612.1">
    <property type="nucleotide sequence ID" value="NC_007517.1"/>
</dbReference>
<dbReference type="InterPro" id="IPR051199">
    <property type="entry name" value="LPS_LOS_Heptosyltrfase"/>
</dbReference>
<protein>
    <submittedName>
        <fullName evidence="3">ADP-heptose--lipopolysaccharide heptosyltransferase</fullName>
    </submittedName>
</protein>
<dbReference type="AlphaFoldDB" id="Q39RM5"/>
<dbReference type="STRING" id="269799.Gmet_2881"/>
<evidence type="ECO:0000313" key="4">
    <source>
        <dbReference type="Proteomes" id="UP000007073"/>
    </source>
</evidence>
<dbReference type="eggNOG" id="COG0859">
    <property type="taxonomic scope" value="Bacteria"/>
</dbReference>
<accession>Q39RM5</accession>
<dbReference type="PANTHER" id="PTHR30160">
    <property type="entry name" value="TETRAACYLDISACCHARIDE 4'-KINASE-RELATED"/>
    <property type="match status" value="1"/>
</dbReference>
<evidence type="ECO:0000313" key="3">
    <source>
        <dbReference type="EMBL" id="ABB33099.1"/>
    </source>
</evidence>
<name>Q39RM5_GEOMG</name>
<reference evidence="3 4" key="2">
    <citation type="journal article" date="2009" name="BMC Microbiol.">
        <title>The genome sequence of Geobacter metallireducens: features of metabolism, physiology and regulation common and dissimilar to Geobacter sulfurreducens.</title>
        <authorList>
            <person name="Aklujkar M."/>
            <person name="Krushkal J."/>
            <person name="DiBartolo G."/>
            <person name="Lapidus A."/>
            <person name="Land M.L."/>
            <person name="Lovley D.R."/>
        </authorList>
    </citation>
    <scope>NUCLEOTIDE SEQUENCE [LARGE SCALE GENOMIC DNA]</scope>
    <source>
        <strain evidence="4">ATCC 53774 / DSM 7210 / GS-15</strain>
    </source>
</reference>
<sequence length="370" mass="41495">MTLRNVRTDCIHLDGYKPCPPHKRNGVVCGNCAEYRPARSRILILKVGAAGEVIRNTPILHRLRALYPGAEITWMTDYPDFIPRSFVQRVLKFDWKNALLVQEQEYDLLLSLDKDTQVCAVANRVRAAVKKGFLLGPQGKIVPADDDARRKWLTGIFDDLMKENTRHYVEETFEICGWEWAGERYILENVPRVPLSFPRTEGRPLIGLNTGAGSIWPTRIWPEDSWRDLAAALQTRGYDVLLLGGPDEHEKNLRLARESGARYEGLKNFLEFSGLVGCCDLVVTAVTMALHIAIALERRIVLLDNIFNASEFYLYGLGSIVQPELDCLACYKRAFDGGCPVEDCMELISVADVAAAVETNLSAQEPVSSP</sequence>
<evidence type="ECO:0000256" key="1">
    <source>
        <dbReference type="ARBA" id="ARBA00022676"/>
    </source>
</evidence>
<dbReference type="Gene3D" id="3.40.50.2000">
    <property type="entry name" value="Glycogen Phosphorylase B"/>
    <property type="match status" value="2"/>
</dbReference>
<organism evidence="3 4">
    <name type="scientific">Geobacter metallireducens (strain ATCC 53774 / DSM 7210 / GS-15)</name>
    <dbReference type="NCBI Taxonomy" id="269799"/>
    <lineage>
        <taxon>Bacteria</taxon>
        <taxon>Pseudomonadati</taxon>
        <taxon>Thermodesulfobacteriota</taxon>
        <taxon>Desulfuromonadia</taxon>
        <taxon>Geobacterales</taxon>
        <taxon>Geobacteraceae</taxon>
        <taxon>Geobacter</taxon>
    </lineage>
</organism>
<dbReference type="Pfam" id="PF01075">
    <property type="entry name" value="Glyco_transf_9"/>
    <property type="match status" value="1"/>
</dbReference>
<dbReference type="SUPFAM" id="SSF53756">
    <property type="entry name" value="UDP-Glycosyltransferase/glycogen phosphorylase"/>
    <property type="match status" value="1"/>
</dbReference>
<dbReference type="GO" id="GO:0009244">
    <property type="term" value="P:lipopolysaccharide core region biosynthetic process"/>
    <property type="evidence" value="ECO:0007669"/>
    <property type="project" value="TreeGrafter"/>
</dbReference>
<keyword evidence="1" id="KW-0328">Glycosyltransferase</keyword>
<dbReference type="EMBL" id="CP000148">
    <property type="protein sequence ID" value="ABB33099.1"/>
    <property type="molecule type" value="Genomic_DNA"/>
</dbReference>
<evidence type="ECO:0000256" key="2">
    <source>
        <dbReference type="ARBA" id="ARBA00022679"/>
    </source>
</evidence>
<dbReference type="InterPro" id="IPR002201">
    <property type="entry name" value="Glyco_trans_9"/>
</dbReference>
<reference evidence="3 4" key="1">
    <citation type="submission" date="2005-10" db="EMBL/GenBank/DDBJ databases">
        <title>Complete sequence of Geobacter metallireducens GS-15.</title>
        <authorList>
            <consortium name="US DOE Joint Genome Institute"/>
            <person name="Copeland A."/>
            <person name="Lucas S."/>
            <person name="Lapidus A."/>
            <person name="Barry K."/>
            <person name="Detter J.C."/>
            <person name="Glavina T."/>
            <person name="Hammon N."/>
            <person name="Israni S."/>
            <person name="Pitluck S."/>
            <person name="Di Bartolo G."/>
            <person name="Chain P."/>
            <person name="Schmutz J."/>
            <person name="Larimer F."/>
            <person name="Land M."/>
            <person name="Kyrpides N."/>
            <person name="Ivanova N."/>
            <person name="Richardson P."/>
        </authorList>
    </citation>
    <scope>NUCLEOTIDE SEQUENCE [LARGE SCALE GENOMIC DNA]</scope>
    <source>
        <strain evidence="4">ATCC 53774 / DSM 7210 / GS-15</strain>
    </source>
</reference>
<dbReference type="HOGENOM" id="CLU_038371_0_0_7"/>
<dbReference type="KEGG" id="gme:Gmet_2881"/>